<organism evidence="4 5">
    <name type="scientific">Fluviicola taffensis (strain DSM 16823 / NCIMB 13979 / RW262)</name>
    <dbReference type="NCBI Taxonomy" id="755732"/>
    <lineage>
        <taxon>Bacteria</taxon>
        <taxon>Pseudomonadati</taxon>
        <taxon>Bacteroidota</taxon>
        <taxon>Flavobacteriia</taxon>
        <taxon>Flavobacteriales</taxon>
        <taxon>Crocinitomicaceae</taxon>
        <taxon>Fluviicola</taxon>
    </lineage>
</organism>
<accession>F2IFD2</accession>
<proteinExistence type="predicted"/>
<evidence type="ECO:0000256" key="1">
    <source>
        <dbReference type="ARBA" id="ARBA00022729"/>
    </source>
</evidence>
<feature type="domain" description="Secretion system C-terminal sorting" evidence="3">
    <location>
        <begin position="151"/>
        <end position="224"/>
    </location>
</feature>
<dbReference type="EMBL" id="CP002542">
    <property type="protein sequence ID" value="AEA44617.1"/>
    <property type="molecule type" value="Genomic_DNA"/>
</dbReference>
<dbReference type="Pfam" id="PF18962">
    <property type="entry name" value="Por_Secre_tail"/>
    <property type="match status" value="1"/>
</dbReference>
<dbReference type="NCBIfam" id="TIGR04183">
    <property type="entry name" value="Por_Secre_tail"/>
    <property type="match status" value="1"/>
</dbReference>
<reference evidence="4 5" key="1">
    <citation type="journal article" date="2011" name="Stand. Genomic Sci.">
        <title>Complete genome sequence of the gliding freshwater bacterium Fluviicola taffensis type strain (RW262).</title>
        <authorList>
            <person name="Woyke T."/>
            <person name="Chertkov O."/>
            <person name="Lapidus A."/>
            <person name="Nolan M."/>
            <person name="Lucas S."/>
            <person name="Del Rio T.G."/>
            <person name="Tice H."/>
            <person name="Cheng J.F."/>
            <person name="Tapia R."/>
            <person name="Han C."/>
            <person name="Goodwin L."/>
            <person name="Pitluck S."/>
            <person name="Liolios K."/>
            <person name="Pagani I."/>
            <person name="Ivanova N."/>
            <person name="Huntemann M."/>
            <person name="Mavromatis K."/>
            <person name="Mikhailova N."/>
            <person name="Pati A."/>
            <person name="Chen A."/>
            <person name="Palaniappan K."/>
            <person name="Land M."/>
            <person name="Hauser L."/>
            <person name="Brambilla E.M."/>
            <person name="Rohde M."/>
            <person name="Mwirichia R."/>
            <person name="Sikorski J."/>
            <person name="Tindall B.J."/>
            <person name="Goker M."/>
            <person name="Bristow J."/>
            <person name="Eisen J.A."/>
            <person name="Markowitz V."/>
            <person name="Hugenholtz P."/>
            <person name="Klenk H.P."/>
            <person name="Kyrpides N.C."/>
        </authorList>
    </citation>
    <scope>NUCLEOTIDE SEQUENCE [LARGE SCALE GENOMIC DNA]</scope>
    <source>
        <strain evidence="5">DSM 16823 / RW262 / RW262</strain>
    </source>
</reference>
<evidence type="ECO:0000256" key="2">
    <source>
        <dbReference type="SAM" id="SignalP"/>
    </source>
</evidence>
<gene>
    <name evidence="4" type="ordered locus">Fluta_2635</name>
</gene>
<dbReference type="KEGG" id="fte:Fluta_2635"/>
<evidence type="ECO:0000259" key="3">
    <source>
        <dbReference type="Pfam" id="PF18962"/>
    </source>
</evidence>
<protein>
    <recommendedName>
        <fullName evidence="3">Secretion system C-terminal sorting domain-containing protein</fullName>
    </recommendedName>
</protein>
<keyword evidence="1 2" id="KW-0732">Signal</keyword>
<keyword evidence="5" id="KW-1185">Reference proteome</keyword>
<feature type="chain" id="PRO_5003278538" description="Secretion system C-terminal sorting domain-containing protein" evidence="2">
    <location>
        <begin position="21"/>
        <end position="226"/>
    </location>
</feature>
<evidence type="ECO:0000313" key="5">
    <source>
        <dbReference type="Proteomes" id="UP000007463"/>
    </source>
</evidence>
<dbReference type="OrthoDB" id="862563at2"/>
<sequence precursor="true">MKAKNYITLLFIVAFNQLFAQTKCDSISFSPDTIYLNESTDHLVFDTMHWTGETELGFASVSYQFDDTTRIDIDDSYATNGAWGPYTFVSPFGYSVIYNMAGIPENTIVNAFRTVNHHSLQATCMKAVTFIINPSSSLGVKNPKDQTDFKLYPNPAVDNVTIEWEQSEDKVLITVTDLLGKVRASLSNFSGQKITIDTRPFSEGMYLVSVSNSKGSLKTQQIVIAK</sequence>
<evidence type="ECO:0000313" key="4">
    <source>
        <dbReference type="EMBL" id="AEA44617.1"/>
    </source>
</evidence>
<reference evidence="5" key="2">
    <citation type="submission" date="2011-02" db="EMBL/GenBank/DDBJ databases">
        <title>The complete genome of Fluviicola taffensis DSM 16823.</title>
        <authorList>
            <consortium name="US DOE Joint Genome Institute (JGI-PGF)"/>
            <person name="Lucas S."/>
            <person name="Copeland A."/>
            <person name="Lapidus A."/>
            <person name="Bruce D."/>
            <person name="Goodwin L."/>
            <person name="Pitluck S."/>
            <person name="Kyrpides N."/>
            <person name="Mavromatis K."/>
            <person name="Ivanova N."/>
            <person name="Mikhailova N."/>
            <person name="Pagani I."/>
            <person name="Chertkov O."/>
            <person name="Detter J.C."/>
            <person name="Han C."/>
            <person name="Tapia R."/>
            <person name="Land M."/>
            <person name="Hauser L."/>
            <person name="Markowitz V."/>
            <person name="Cheng J.-F."/>
            <person name="Hugenholtz P."/>
            <person name="Woyke T."/>
            <person name="Wu D."/>
            <person name="Tindall B."/>
            <person name="Pomrenke H.G."/>
            <person name="Brambilla E."/>
            <person name="Klenk H.-P."/>
            <person name="Eisen J.A."/>
        </authorList>
    </citation>
    <scope>NUCLEOTIDE SEQUENCE [LARGE SCALE GENOMIC DNA]</scope>
    <source>
        <strain evidence="5">DSM 16823 / RW262 / RW262</strain>
    </source>
</reference>
<dbReference type="Proteomes" id="UP000007463">
    <property type="component" value="Chromosome"/>
</dbReference>
<dbReference type="InterPro" id="IPR026444">
    <property type="entry name" value="Secre_tail"/>
</dbReference>
<dbReference type="HOGENOM" id="CLU_1223247_0_0_10"/>
<dbReference type="RefSeq" id="WP_013687387.1">
    <property type="nucleotide sequence ID" value="NC_015321.1"/>
</dbReference>
<dbReference type="AlphaFoldDB" id="F2IFD2"/>
<feature type="signal peptide" evidence="2">
    <location>
        <begin position="1"/>
        <end position="20"/>
    </location>
</feature>
<name>F2IFD2_FLUTR</name>